<sequence>MEVFDGGAPARPRWCARATPFRNVQDTDLTRPRDDDRTHLNEGYFGNFTFPGHGPSISQAQFDLYGGGTTEAQHTFSHFINFSLSLVLGDFWEKLSSLSFSL</sequence>
<proteinExistence type="predicted"/>
<reference evidence="1 2" key="1">
    <citation type="journal article" date="2023" name="Plants (Basel)">
        <title>Bridging the Gap: Combining Genomics and Transcriptomics Approaches to Understand Stylosanthes scabra, an Orphan Legume from the Brazilian Caatinga.</title>
        <authorList>
            <person name="Ferreira-Neto J.R.C."/>
            <person name="da Silva M.D."/>
            <person name="Binneck E."/>
            <person name="de Melo N.F."/>
            <person name="da Silva R.H."/>
            <person name="de Melo A.L.T.M."/>
            <person name="Pandolfi V."/>
            <person name="Bustamante F.O."/>
            <person name="Brasileiro-Vidal A.C."/>
            <person name="Benko-Iseppon A.M."/>
        </authorList>
    </citation>
    <scope>NUCLEOTIDE SEQUENCE [LARGE SCALE GENOMIC DNA]</scope>
    <source>
        <tissue evidence="1">Leaves</tissue>
    </source>
</reference>
<dbReference type="EMBL" id="JASCZI010182033">
    <property type="protein sequence ID" value="MED6186815.1"/>
    <property type="molecule type" value="Genomic_DNA"/>
</dbReference>
<evidence type="ECO:0000313" key="1">
    <source>
        <dbReference type="EMBL" id="MED6186815.1"/>
    </source>
</evidence>
<protein>
    <submittedName>
        <fullName evidence="1">Uncharacterized protein</fullName>
    </submittedName>
</protein>
<organism evidence="1 2">
    <name type="scientific">Stylosanthes scabra</name>
    <dbReference type="NCBI Taxonomy" id="79078"/>
    <lineage>
        <taxon>Eukaryota</taxon>
        <taxon>Viridiplantae</taxon>
        <taxon>Streptophyta</taxon>
        <taxon>Embryophyta</taxon>
        <taxon>Tracheophyta</taxon>
        <taxon>Spermatophyta</taxon>
        <taxon>Magnoliopsida</taxon>
        <taxon>eudicotyledons</taxon>
        <taxon>Gunneridae</taxon>
        <taxon>Pentapetalae</taxon>
        <taxon>rosids</taxon>
        <taxon>fabids</taxon>
        <taxon>Fabales</taxon>
        <taxon>Fabaceae</taxon>
        <taxon>Papilionoideae</taxon>
        <taxon>50 kb inversion clade</taxon>
        <taxon>dalbergioids sensu lato</taxon>
        <taxon>Dalbergieae</taxon>
        <taxon>Pterocarpus clade</taxon>
        <taxon>Stylosanthes</taxon>
    </lineage>
</organism>
<dbReference type="Proteomes" id="UP001341840">
    <property type="component" value="Unassembled WGS sequence"/>
</dbReference>
<accession>A0ABU6WRA0</accession>
<name>A0ABU6WRA0_9FABA</name>
<comment type="caution">
    <text evidence="1">The sequence shown here is derived from an EMBL/GenBank/DDBJ whole genome shotgun (WGS) entry which is preliminary data.</text>
</comment>
<keyword evidence="2" id="KW-1185">Reference proteome</keyword>
<evidence type="ECO:0000313" key="2">
    <source>
        <dbReference type="Proteomes" id="UP001341840"/>
    </source>
</evidence>
<gene>
    <name evidence="1" type="ORF">PIB30_070340</name>
</gene>